<keyword evidence="3" id="KW-1185">Reference proteome</keyword>
<feature type="domain" description="NadR/Ttd14 AAA" evidence="1">
    <location>
        <begin position="6"/>
        <end position="165"/>
    </location>
</feature>
<sequence>MSEQFVVLSGCSGGGKSSLLAELARRGHAVVEEPGRRIVAEEMRTGGTALPWVDLEAFARRAVRMALADRNSAPGEGLVFFDRGLVDAAVALEQATGEPEIERLGRAHRYGRQVFLTPPWPEIYETDPERPHGFDEAVAEYDRLARAYDALDYEIVILPKVGIVARADFVVAALGLSA</sequence>
<dbReference type="Proteomes" id="UP001596152">
    <property type="component" value="Unassembled WGS sequence"/>
</dbReference>
<dbReference type="InterPro" id="IPR038727">
    <property type="entry name" value="NadR/Ttd14_AAA_dom"/>
</dbReference>
<accession>A0ABW0FWZ1</accession>
<dbReference type="SUPFAM" id="SSF52540">
    <property type="entry name" value="P-loop containing nucleoside triphosphate hydrolases"/>
    <property type="match status" value="1"/>
</dbReference>
<evidence type="ECO:0000259" key="1">
    <source>
        <dbReference type="Pfam" id="PF13521"/>
    </source>
</evidence>
<comment type="caution">
    <text evidence="2">The sequence shown here is derived from an EMBL/GenBank/DDBJ whole genome shotgun (WGS) entry which is preliminary data.</text>
</comment>
<dbReference type="Gene3D" id="3.40.50.300">
    <property type="entry name" value="P-loop containing nucleotide triphosphate hydrolases"/>
    <property type="match status" value="1"/>
</dbReference>
<name>A0ABW0FWZ1_9CAUL</name>
<dbReference type="RefSeq" id="WP_374038390.1">
    <property type="nucleotide sequence ID" value="NZ_CP169082.1"/>
</dbReference>
<gene>
    <name evidence="2" type="ORF">ACFPIE_19150</name>
</gene>
<dbReference type="Pfam" id="PF13521">
    <property type="entry name" value="AAA_28"/>
    <property type="match status" value="1"/>
</dbReference>
<evidence type="ECO:0000313" key="3">
    <source>
        <dbReference type="Proteomes" id="UP001596152"/>
    </source>
</evidence>
<evidence type="ECO:0000313" key="2">
    <source>
        <dbReference type="EMBL" id="MFC5346039.1"/>
    </source>
</evidence>
<reference evidence="3" key="1">
    <citation type="journal article" date="2019" name="Int. J. Syst. Evol. Microbiol.">
        <title>The Global Catalogue of Microorganisms (GCM) 10K type strain sequencing project: providing services to taxonomists for standard genome sequencing and annotation.</title>
        <authorList>
            <consortium name="The Broad Institute Genomics Platform"/>
            <consortium name="The Broad Institute Genome Sequencing Center for Infectious Disease"/>
            <person name="Wu L."/>
            <person name="Ma J."/>
        </authorList>
    </citation>
    <scope>NUCLEOTIDE SEQUENCE [LARGE SCALE GENOMIC DNA]</scope>
    <source>
        <strain evidence="3">JCM 12125</strain>
    </source>
</reference>
<dbReference type="InterPro" id="IPR027417">
    <property type="entry name" value="P-loop_NTPase"/>
</dbReference>
<protein>
    <submittedName>
        <fullName evidence="2">AAA family ATPase</fullName>
    </submittedName>
</protein>
<dbReference type="EMBL" id="JBHSLF010000055">
    <property type="protein sequence ID" value="MFC5346039.1"/>
    <property type="molecule type" value="Genomic_DNA"/>
</dbReference>
<organism evidence="2 3">
    <name type="scientific">Brevundimonas staleyi</name>
    <dbReference type="NCBI Taxonomy" id="74326"/>
    <lineage>
        <taxon>Bacteria</taxon>
        <taxon>Pseudomonadati</taxon>
        <taxon>Pseudomonadota</taxon>
        <taxon>Alphaproteobacteria</taxon>
        <taxon>Caulobacterales</taxon>
        <taxon>Caulobacteraceae</taxon>
        <taxon>Brevundimonas</taxon>
    </lineage>
</organism>
<proteinExistence type="predicted"/>